<gene>
    <name evidence="2" type="ordered locus">Thivi_0296</name>
</gene>
<protein>
    <submittedName>
        <fullName evidence="2">Calcineurin-like phosphoesterase</fullName>
    </submittedName>
</protein>
<dbReference type="eggNOG" id="COG0639">
    <property type="taxonomic scope" value="Bacteria"/>
</dbReference>
<proteinExistence type="predicted"/>
<dbReference type="Gene3D" id="3.60.21.10">
    <property type="match status" value="1"/>
</dbReference>
<dbReference type="AlphaFoldDB" id="I3Y5U7"/>
<evidence type="ECO:0000259" key="1">
    <source>
        <dbReference type="Pfam" id="PF00149"/>
    </source>
</evidence>
<feature type="domain" description="Calcineurin-like phosphoesterase" evidence="1">
    <location>
        <begin position="211"/>
        <end position="409"/>
    </location>
</feature>
<dbReference type="GO" id="GO:0016787">
    <property type="term" value="F:hydrolase activity"/>
    <property type="evidence" value="ECO:0007669"/>
    <property type="project" value="InterPro"/>
</dbReference>
<organism evidence="2 3">
    <name type="scientific">Thiocystis violascens (strain ATCC 17096 / DSM 198 / 6111)</name>
    <name type="common">Chromatium violascens</name>
    <dbReference type="NCBI Taxonomy" id="765911"/>
    <lineage>
        <taxon>Bacteria</taxon>
        <taxon>Pseudomonadati</taxon>
        <taxon>Pseudomonadota</taxon>
        <taxon>Gammaproteobacteria</taxon>
        <taxon>Chromatiales</taxon>
        <taxon>Chromatiaceae</taxon>
        <taxon>Thiocystis</taxon>
    </lineage>
</organism>
<sequence length="488" mass="54484">MQGMDACEDVELRESLRLTDAKVRIPAPTLPLQIMLGGEEGCRLHLYPELRFDPDGRLRHQGDYLLFDPVSYFFDISGFLRLHPGDSLTLGRKDPLQRLQLHYPKVVDQQHLRLKLSAKGLALRNKSRTDGACVAPLTSEDVVERMARWRRQKLARLLEVLGGPLEPPSRSAALDLIEQTIAIMAREPYRVPNAHGRPSGLLALPNRPRPVFVGDLHARLDNLLVVLTQNGFLEALLDGSGLLILLGDAVQPDTPGQEDQMDTSMLMMDLIFRLKLRFPGRVFYLRGNHDSFSEDINKGGVPQGLVWERALRDGRGVQYQEAMQRFYDHLPYLAMSSGYLACHAGPPTGKVSREALVDIQKHPRLAYQLTHARLRRPHSPSGYGPGELARLRKRLGVKADTPVIVGHTPRSDRETCWMNVGGIAHHHVLFGANPDWVGVIAHVEKRLAPLIYPTEPLLQVYNQFARGGRLSENQAAVNVGIGARPDAS</sequence>
<dbReference type="HOGENOM" id="CLU_044065_0_0_6"/>
<keyword evidence="3" id="KW-1185">Reference proteome</keyword>
<dbReference type="SUPFAM" id="SSF56300">
    <property type="entry name" value="Metallo-dependent phosphatases"/>
    <property type="match status" value="1"/>
</dbReference>
<evidence type="ECO:0000313" key="3">
    <source>
        <dbReference type="Proteomes" id="UP000006062"/>
    </source>
</evidence>
<dbReference type="Proteomes" id="UP000006062">
    <property type="component" value="Chromosome"/>
</dbReference>
<dbReference type="EMBL" id="CP003154">
    <property type="protein sequence ID" value="AFL72365.1"/>
    <property type="molecule type" value="Genomic_DNA"/>
</dbReference>
<dbReference type="InterPro" id="IPR029052">
    <property type="entry name" value="Metallo-depent_PP-like"/>
</dbReference>
<accession>I3Y5U7</accession>
<evidence type="ECO:0000313" key="2">
    <source>
        <dbReference type="EMBL" id="AFL72365.1"/>
    </source>
</evidence>
<dbReference type="Pfam" id="PF00149">
    <property type="entry name" value="Metallophos"/>
    <property type="match status" value="1"/>
</dbReference>
<dbReference type="InterPro" id="IPR004843">
    <property type="entry name" value="Calcineurin-like_PHP"/>
</dbReference>
<name>I3Y5U7_THIV6</name>
<dbReference type="STRING" id="765911.Thivi_0296"/>
<reference evidence="2 3" key="1">
    <citation type="submission" date="2012-06" db="EMBL/GenBank/DDBJ databases">
        <title>Complete sequence of Thiocystis violascens DSM 198.</title>
        <authorList>
            <consortium name="US DOE Joint Genome Institute"/>
            <person name="Lucas S."/>
            <person name="Han J."/>
            <person name="Lapidus A."/>
            <person name="Cheng J.-F."/>
            <person name="Goodwin L."/>
            <person name="Pitluck S."/>
            <person name="Peters L."/>
            <person name="Ovchinnikova G."/>
            <person name="Teshima H."/>
            <person name="Detter J.C."/>
            <person name="Han C."/>
            <person name="Tapia R."/>
            <person name="Land M."/>
            <person name="Hauser L."/>
            <person name="Kyrpides N."/>
            <person name="Ivanova N."/>
            <person name="Pagani I."/>
            <person name="Vogl K."/>
            <person name="Liu Z."/>
            <person name="Frigaard N.-U."/>
            <person name="Bryant D."/>
            <person name="Woyke T."/>
        </authorList>
    </citation>
    <scope>NUCLEOTIDE SEQUENCE [LARGE SCALE GENOMIC DNA]</scope>
    <source>
        <strain evidence="3">ATCC 17096 / DSM 198 / 6111</strain>
    </source>
</reference>
<dbReference type="KEGG" id="tvi:Thivi_0296"/>